<evidence type="ECO:0000256" key="1">
    <source>
        <dbReference type="SAM" id="MobiDB-lite"/>
    </source>
</evidence>
<reference evidence="2" key="1">
    <citation type="journal article" date="2021" name="Open Biol.">
        <title>Shared evolutionary footprints suggest mitochondrial oxidative damage underlies multiple complex I losses in fungi.</title>
        <authorList>
            <person name="Schikora-Tamarit M.A."/>
            <person name="Marcet-Houben M."/>
            <person name="Nosek J."/>
            <person name="Gabaldon T."/>
        </authorList>
    </citation>
    <scope>NUCLEOTIDE SEQUENCE</scope>
    <source>
        <strain evidence="2">NCAIM Y.01608</strain>
    </source>
</reference>
<keyword evidence="3" id="KW-1185">Reference proteome</keyword>
<feature type="compositionally biased region" description="Polar residues" evidence="1">
    <location>
        <begin position="24"/>
        <end position="35"/>
    </location>
</feature>
<evidence type="ECO:0000313" key="2">
    <source>
        <dbReference type="EMBL" id="KAH3673805.1"/>
    </source>
</evidence>
<gene>
    <name evidence="2" type="ORF">OGATHE_001785</name>
</gene>
<accession>A0A9P8TCT8</accession>
<comment type="caution">
    <text evidence="2">The sequence shown here is derived from an EMBL/GenBank/DDBJ whole genome shotgun (WGS) entry which is preliminary data.</text>
</comment>
<evidence type="ECO:0000313" key="3">
    <source>
        <dbReference type="Proteomes" id="UP000788993"/>
    </source>
</evidence>
<feature type="region of interest" description="Disordered" evidence="1">
    <location>
        <begin position="15"/>
        <end position="80"/>
    </location>
</feature>
<proteinExistence type="predicted"/>
<dbReference type="AlphaFoldDB" id="A0A9P8TCT8"/>
<protein>
    <submittedName>
        <fullName evidence="2">Uncharacterized protein</fullName>
    </submittedName>
</protein>
<organism evidence="2 3">
    <name type="scientific">Ogataea polymorpha</name>
    <dbReference type="NCBI Taxonomy" id="460523"/>
    <lineage>
        <taxon>Eukaryota</taxon>
        <taxon>Fungi</taxon>
        <taxon>Dikarya</taxon>
        <taxon>Ascomycota</taxon>
        <taxon>Saccharomycotina</taxon>
        <taxon>Pichiomycetes</taxon>
        <taxon>Pichiales</taxon>
        <taxon>Pichiaceae</taxon>
        <taxon>Ogataea</taxon>
    </lineage>
</organism>
<reference evidence="2" key="2">
    <citation type="submission" date="2021-01" db="EMBL/GenBank/DDBJ databases">
        <authorList>
            <person name="Schikora-Tamarit M.A."/>
        </authorList>
    </citation>
    <scope>NUCLEOTIDE SEQUENCE</scope>
    <source>
        <strain evidence="2">NCAIM Y.01608</strain>
    </source>
</reference>
<name>A0A9P8TCT8_9ASCO</name>
<sequence>MLAINSIDLDLAVDAQHKHHDTNESNSTAQKSNSKGNHKRVTHVENHRDKQQGDQKCSDQHQNETKEEESKHVVDSVEPERVVNEVHLYGNGSEGENACNQGHVGRLQVPGLFWNLPWDLINFDRHLNSWPSKSQERTKA</sequence>
<dbReference type="Proteomes" id="UP000788993">
    <property type="component" value="Unassembled WGS sequence"/>
</dbReference>
<feature type="compositionally biased region" description="Basic and acidic residues" evidence="1">
    <location>
        <begin position="42"/>
        <end position="80"/>
    </location>
</feature>
<dbReference type="EMBL" id="JAEUBD010000526">
    <property type="protein sequence ID" value="KAH3673805.1"/>
    <property type="molecule type" value="Genomic_DNA"/>
</dbReference>